<dbReference type="GO" id="GO:0004739">
    <property type="term" value="F:pyruvate dehydrogenase (acetyl-transferring) activity"/>
    <property type="evidence" value="ECO:0007669"/>
    <property type="project" value="UniProtKB-EC"/>
</dbReference>
<name>A0A1M5ML92_9GAMM</name>
<evidence type="ECO:0000256" key="2">
    <source>
        <dbReference type="ARBA" id="ARBA00003157"/>
    </source>
</evidence>
<feature type="binding site" evidence="10">
    <location>
        <position position="261"/>
    </location>
    <ligand>
        <name>Mg(2+)</name>
        <dbReference type="ChEBI" id="CHEBI:18420"/>
    </ligand>
</feature>
<dbReference type="InterPro" id="IPR035807">
    <property type="entry name" value="PDC_E1_N"/>
</dbReference>
<evidence type="ECO:0000256" key="9">
    <source>
        <dbReference type="PIRNR" id="PIRNR000156"/>
    </source>
</evidence>
<dbReference type="GO" id="GO:0046872">
    <property type="term" value="F:metal ion binding"/>
    <property type="evidence" value="ECO:0007669"/>
    <property type="project" value="UniProtKB-KW"/>
</dbReference>
<evidence type="ECO:0000259" key="11">
    <source>
        <dbReference type="PROSITE" id="PS50003"/>
    </source>
</evidence>
<dbReference type="PANTHER" id="PTHR43825:SF3">
    <property type="entry name" value="PYRUVATE DEHYDROGENASE E1 COMPONENT"/>
    <property type="match status" value="1"/>
</dbReference>
<evidence type="ECO:0000256" key="7">
    <source>
        <dbReference type="ARBA" id="ARBA00023317"/>
    </source>
</evidence>
<dbReference type="OrthoDB" id="9759664at2"/>
<evidence type="ECO:0000313" key="12">
    <source>
        <dbReference type="EMBL" id="SHG78016.1"/>
    </source>
</evidence>
<comment type="cofactor">
    <cofactor evidence="1 9">
        <name>thiamine diphosphate</name>
        <dbReference type="ChEBI" id="CHEBI:58937"/>
    </cofactor>
</comment>
<feature type="binding site" evidence="10">
    <location>
        <position position="229"/>
    </location>
    <ligand>
        <name>Mg(2+)</name>
        <dbReference type="ChEBI" id="CHEBI:18420"/>
    </ligand>
</feature>
<dbReference type="Gene3D" id="3.40.50.920">
    <property type="match status" value="1"/>
</dbReference>
<reference evidence="12 13" key="1">
    <citation type="submission" date="2016-11" db="EMBL/GenBank/DDBJ databases">
        <authorList>
            <person name="Jaros S."/>
            <person name="Januszkiewicz K."/>
            <person name="Wedrychowicz H."/>
        </authorList>
    </citation>
    <scope>NUCLEOTIDE SEQUENCE [LARGE SCALE GENOMIC DNA]</scope>
    <source>
        <strain evidence="12 13">CGMCC 1.7049</strain>
    </source>
</reference>
<evidence type="ECO:0000256" key="1">
    <source>
        <dbReference type="ARBA" id="ARBA00001964"/>
    </source>
</evidence>
<dbReference type="PANTHER" id="PTHR43825">
    <property type="entry name" value="PYRUVATE DEHYDROGENASE E1 COMPONENT"/>
    <property type="match status" value="1"/>
</dbReference>
<organism evidence="12 13">
    <name type="scientific">Hydrocarboniphaga daqingensis</name>
    <dbReference type="NCBI Taxonomy" id="490188"/>
    <lineage>
        <taxon>Bacteria</taxon>
        <taxon>Pseudomonadati</taxon>
        <taxon>Pseudomonadota</taxon>
        <taxon>Gammaproteobacteria</taxon>
        <taxon>Nevskiales</taxon>
        <taxon>Nevskiaceae</taxon>
        <taxon>Hydrocarboniphaga</taxon>
    </lineage>
</organism>
<evidence type="ECO:0000256" key="10">
    <source>
        <dbReference type="PIRSR" id="PIRSR000156-1"/>
    </source>
</evidence>
<dbReference type="Gene3D" id="3.40.50.970">
    <property type="match status" value="2"/>
</dbReference>
<keyword evidence="13" id="KW-1185">Reference proteome</keyword>
<comment type="cofactor">
    <cofactor evidence="10">
        <name>Mg(2+)</name>
        <dbReference type="ChEBI" id="CHEBI:18420"/>
    </cofactor>
</comment>
<dbReference type="Proteomes" id="UP000199758">
    <property type="component" value="Unassembled WGS sequence"/>
</dbReference>
<dbReference type="PROSITE" id="PS50003">
    <property type="entry name" value="PH_DOMAIN"/>
    <property type="match status" value="1"/>
</dbReference>
<sequence length="886" mass="98957">MQTDENDPNPTETREWLDALQAVLEREGPERAHQLLESLVEKARLSGAFIPFSPNTPYINTIPPHLEERSPGNHELEWKIRSLLRWNAMALVVNANKEHHGIGGHIASYASAATLYEIGFNHFWKGPDHADGQDLVYIQGHCTPGIYARAYLEGRLTEEQLDRFRMEALSPGLSSYPHPWLMPDFWQFATVSMGLGPIMAIYQARLMKYLHHRGLKDTAKRKVWCFCGDGEMDEPESVGALDIADREKLDNLVFVVNCNLQRLDGPVRGNGKIIQELEGYFRGAGWNVIKLVWGGPWDSLLARDGSGKLIQAMNETVDGEYQSYKARGGAYTREHFFGKYPELQRLVATMSDEEIAALPRGGHDPHKVYAAYAAAMKHTGSPTVILAKTVKGYGMGEAGEGQNITHQQKKIGLEALRKFRDRFKIPVPDDQLEAMPFYKPADDSPEIQYLKQRRAELGGSLPARVVRPETLEIPPLATFQRLLDGTGEREISTTMAFVQLLQTLIRDKNVGNRVVPIIPDEARTFGMEGMFRQLGIYSIVGQKYKPEDADQLAFYKEDIKGQILEEGITESGAMSSFIAAGTSYANHQFTLLPFYAFYSMFGFQRVMDLCWAAGDMRARGFLLGATAGRTTINGEGLQHEDGHSLVMAGLVPNCKSYDPAFGYELAVIIHHGLREMVVDQHDCYYYLTIYNENHTHPAMPAGVESGIVKGLYLFKSDDKPAAAHVQLMGSGSIMREVIAASDLLREEWGVTSDVWSAPSFNELARDGREVERWNLLNPSKPPRKSYVAECLGGMTGPVIAATDWVRAYAESIRPYLSAPYHVLGTDGFGRSDNRPALRDFFEVDRRWIVVKALAALAEQGTVPAERVAQAIKIYGIKPNRAAPWTV</sequence>
<dbReference type="STRING" id="490188.SAMN04488068_1324"/>
<dbReference type="AlphaFoldDB" id="A0A1M5ML92"/>
<dbReference type="InterPro" id="IPR041621">
    <property type="entry name" value="PDH_E1_M"/>
</dbReference>
<keyword evidence="7 9" id="KW-0670">Pyruvate</keyword>
<dbReference type="EMBL" id="FQWZ01000003">
    <property type="protein sequence ID" value="SHG78016.1"/>
    <property type="molecule type" value="Genomic_DNA"/>
</dbReference>
<dbReference type="FunFam" id="3.40.50.970:FF:000011">
    <property type="entry name" value="Pyruvate dehydrogenase E1 component"/>
    <property type="match status" value="1"/>
</dbReference>
<dbReference type="SUPFAM" id="SSF52922">
    <property type="entry name" value="TK C-terminal domain-like"/>
    <property type="match status" value="1"/>
</dbReference>
<gene>
    <name evidence="12" type="ORF">SAMN04488068_1324</name>
</gene>
<dbReference type="EC" id="1.2.4.1" evidence="3 9"/>
<evidence type="ECO:0000256" key="6">
    <source>
        <dbReference type="ARBA" id="ARBA00023052"/>
    </source>
</evidence>
<dbReference type="SUPFAM" id="SSF52518">
    <property type="entry name" value="Thiamin diphosphate-binding fold (THDP-binding)"/>
    <property type="match status" value="2"/>
</dbReference>
<dbReference type="InterPro" id="IPR009014">
    <property type="entry name" value="Transketo_C/PFOR_II"/>
</dbReference>
<feature type="binding site" evidence="10">
    <location>
        <position position="259"/>
    </location>
    <ligand>
        <name>Mg(2+)</name>
        <dbReference type="ChEBI" id="CHEBI:18420"/>
    </ligand>
</feature>
<dbReference type="NCBIfam" id="TIGR00759">
    <property type="entry name" value="aceE"/>
    <property type="match status" value="1"/>
</dbReference>
<dbReference type="PIRSF" id="PIRSF000156">
    <property type="entry name" value="Pyruvate_dh_E1"/>
    <property type="match status" value="1"/>
</dbReference>
<evidence type="ECO:0000256" key="4">
    <source>
        <dbReference type="ARBA" id="ARBA00017172"/>
    </source>
</evidence>
<dbReference type="Pfam" id="PF00456">
    <property type="entry name" value="Transketolase_N"/>
    <property type="match status" value="1"/>
</dbReference>
<dbReference type="CDD" id="cd02017">
    <property type="entry name" value="TPP_E1_EcPDC_like"/>
    <property type="match status" value="1"/>
</dbReference>
<dbReference type="InterPro" id="IPR055152">
    <property type="entry name" value="Transketolase-like_C_2"/>
</dbReference>
<accession>A0A1M5ML92</accession>
<dbReference type="InterPro" id="IPR004660">
    <property type="entry name" value="PDH_E1"/>
</dbReference>
<evidence type="ECO:0000256" key="8">
    <source>
        <dbReference type="ARBA" id="ARBA00051231"/>
    </source>
</evidence>
<comment type="function">
    <text evidence="2 9">Component of the pyruvate dehydrogenase (PDH) complex, that catalyzes the overall conversion of pyruvate to acetyl-CoA and CO(2).</text>
</comment>
<dbReference type="InterPro" id="IPR029061">
    <property type="entry name" value="THDP-binding"/>
</dbReference>
<protein>
    <recommendedName>
        <fullName evidence="4 9">Pyruvate dehydrogenase E1 component</fullName>
        <ecNumber evidence="3 9">1.2.4.1</ecNumber>
    </recommendedName>
</protein>
<keyword evidence="5 9" id="KW-0560">Oxidoreductase</keyword>
<dbReference type="Pfam" id="PF17831">
    <property type="entry name" value="PDH_E1_M"/>
    <property type="match status" value="1"/>
</dbReference>
<evidence type="ECO:0000256" key="5">
    <source>
        <dbReference type="ARBA" id="ARBA00023002"/>
    </source>
</evidence>
<keyword evidence="10" id="KW-0460">Magnesium</keyword>
<evidence type="ECO:0000313" key="13">
    <source>
        <dbReference type="Proteomes" id="UP000199758"/>
    </source>
</evidence>
<dbReference type="InterPro" id="IPR001849">
    <property type="entry name" value="PH_domain"/>
</dbReference>
<feature type="domain" description="PH" evidence="11">
    <location>
        <begin position="1"/>
        <end position="25"/>
    </location>
</feature>
<evidence type="ECO:0000256" key="3">
    <source>
        <dbReference type="ARBA" id="ARBA00012281"/>
    </source>
</evidence>
<proteinExistence type="predicted"/>
<comment type="catalytic activity">
    <reaction evidence="8 9">
        <text>N(6)-[(R)-lipoyl]-L-lysyl-[protein] + pyruvate + H(+) = N(6)-[(R)-S(8)-acetyldihydrolipoyl]-L-lysyl-[protein] + CO2</text>
        <dbReference type="Rhea" id="RHEA:19189"/>
        <dbReference type="Rhea" id="RHEA-COMP:10474"/>
        <dbReference type="Rhea" id="RHEA-COMP:10478"/>
        <dbReference type="ChEBI" id="CHEBI:15361"/>
        <dbReference type="ChEBI" id="CHEBI:15378"/>
        <dbReference type="ChEBI" id="CHEBI:16526"/>
        <dbReference type="ChEBI" id="CHEBI:83099"/>
        <dbReference type="ChEBI" id="CHEBI:83111"/>
        <dbReference type="EC" id="1.2.4.1"/>
    </reaction>
</comment>
<keyword evidence="10" id="KW-0479">Metal-binding</keyword>
<dbReference type="Pfam" id="PF22613">
    <property type="entry name" value="Transketolase_C_1"/>
    <property type="match status" value="1"/>
</dbReference>
<keyword evidence="6 9" id="KW-0786">Thiamine pyrophosphate</keyword>
<dbReference type="InterPro" id="IPR005474">
    <property type="entry name" value="Transketolase_N"/>
</dbReference>
<dbReference type="RefSeq" id="WP_072895688.1">
    <property type="nucleotide sequence ID" value="NZ_FQWZ01000003.1"/>
</dbReference>
<dbReference type="InterPro" id="IPR051157">
    <property type="entry name" value="PDH/Transketolase"/>
</dbReference>